<keyword evidence="6 7" id="KW-0472">Membrane</keyword>
<feature type="transmembrane region" description="Helical" evidence="7">
    <location>
        <begin position="139"/>
        <end position="161"/>
    </location>
</feature>
<evidence type="ECO:0000259" key="8">
    <source>
        <dbReference type="PROSITE" id="PS50928"/>
    </source>
</evidence>
<accession>G8QQI2</accession>
<evidence type="ECO:0000313" key="9">
    <source>
        <dbReference type="EMBL" id="AEV30912.1"/>
    </source>
</evidence>
<dbReference type="HOGENOM" id="CLU_016047_1_2_12"/>
<evidence type="ECO:0000313" key="10">
    <source>
        <dbReference type="Proteomes" id="UP000005632"/>
    </source>
</evidence>
<evidence type="ECO:0000256" key="3">
    <source>
        <dbReference type="ARBA" id="ARBA00022475"/>
    </source>
</evidence>
<dbReference type="GO" id="GO:0005886">
    <property type="term" value="C:plasma membrane"/>
    <property type="evidence" value="ECO:0007669"/>
    <property type="project" value="UniProtKB-SubCell"/>
</dbReference>
<keyword evidence="2 7" id="KW-0813">Transport</keyword>
<dbReference type="EMBL" id="CP003155">
    <property type="protein sequence ID" value="AEV30912.1"/>
    <property type="molecule type" value="Genomic_DNA"/>
</dbReference>
<keyword evidence="4 7" id="KW-0812">Transmembrane</keyword>
<feature type="transmembrane region" description="Helical" evidence="7">
    <location>
        <begin position="74"/>
        <end position="95"/>
    </location>
</feature>
<dbReference type="AlphaFoldDB" id="G8QQI2"/>
<dbReference type="SUPFAM" id="SSF161098">
    <property type="entry name" value="MetI-like"/>
    <property type="match status" value="1"/>
</dbReference>
<dbReference type="Pfam" id="PF00528">
    <property type="entry name" value="BPD_transp_1"/>
    <property type="match status" value="1"/>
</dbReference>
<proteinExistence type="inferred from homology"/>
<dbReference type="GO" id="GO:0055085">
    <property type="term" value="P:transmembrane transport"/>
    <property type="evidence" value="ECO:0007669"/>
    <property type="project" value="InterPro"/>
</dbReference>
<keyword evidence="10" id="KW-1185">Reference proteome</keyword>
<dbReference type="Gene3D" id="1.10.3720.10">
    <property type="entry name" value="MetI-like"/>
    <property type="match status" value="1"/>
</dbReference>
<feature type="transmembrane region" description="Helical" evidence="7">
    <location>
        <begin position="241"/>
        <end position="261"/>
    </location>
</feature>
<reference evidence="9 10" key="1">
    <citation type="submission" date="2011-11" db="EMBL/GenBank/DDBJ databases">
        <title>Complete sequence of Spirochaeta sp. grapes.</title>
        <authorList>
            <consortium name="US DOE Joint Genome Institute"/>
            <person name="Lucas S."/>
            <person name="Han J."/>
            <person name="Lapidus A."/>
            <person name="Cheng J.-F."/>
            <person name="Goodwin L."/>
            <person name="Pitluck S."/>
            <person name="Peters L."/>
            <person name="Ovchinnikova G."/>
            <person name="Munk A.C."/>
            <person name="Detter J.C."/>
            <person name="Han C."/>
            <person name="Tapia R."/>
            <person name="Land M."/>
            <person name="Hauser L."/>
            <person name="Kyrpides N."/>
            <person name="Ivanova N."/>
            <person name="Pagani I."/>
            <person name="Ritalahtilisa K."/>
            <person name="Loeffler F."/>
            <person name="Woyke T."/>
        </authorList>
    </citation>
    <scope>NUCLEOTIDE SEQUENCE [LARGE SCALE GENOMIC DNA]</scope>
    <source>
        <strain evidence="10">ATCC BAA-1885 / DSM 22778 / Grapes</strain>
    </source>
</reference>
<dbReference type="Proteomes" id="UP000005632">
    <property type="component" value="Chromosome"/>
</dbReference>
<dbReference type="KEGG" id="sgp:SpiGrapes_3167"/>
<keyword evidence="9" id="KW-0762">Sugar transport</keyword>
<dbReference type="CDD" id="cd06261">
    <property type="entry name" value="TM_PBP2"/>
    <property type="match status" value="1"/>
</dbReference>
<evidence type="ECO:0000256" key="2">
    <source>
        <dbReference type="ARBA" id="ARBA00022448"/>
    </source>
</evidence>
<dbReference type="PROSITE" id="PS50928">
    <property type="entry name" value="ABC_TM1"/>
    <property type="match status" value="1"/>
</dbReference>
<dbReference type="RefSeq" id="WP_014271751.1">
    <property type="nucleotide sequence ID" value="NC_016633.1"/>
</dbReference>
<sequence>MRKNKKIGKIILYIVLITLAIIQITPLLAALMNSLRTNADIKKVAVAFPFHPQFSNFGKAWNIGGYFNAFANSMLVSISSSVVVLVFSIIGGYFLSRSNNKFSNYLLVYFGVSLSIPTFSFLVPLYYSFANLNLVNTHVGLILIYIAMNLPFNILLASTFVSGIPNALDEAAIIDGCSTYQVIAKIIFPLAKPVITTILLISFVNTWNEFTLANTFLQKPELKTAATKYVLFVGERGSDLSMIYTAGIITMLPIVLLFFFLQKYFIDGMTSGSVK</sequence>
<feature type="transmembrane region" description="Helical" evidence="7">
    <location>
        <begin position="107"/>
        <end position="127"/>
    </location>
</feature>
<dbReference type="OrthoDB" id="187395at2"/>
<name>G8QQI2_SPHPG</name>
<evidence type="ECO:0000256" key="5">
    <source>
        <dbReference type="ARBA" id="ARBA00022989"/>
    </source>
</evidence>
<feature type="domain" description="ABC transmembrane type-1" evidence="8">
    <location>
        <begin position="70"/>
        <end position="261"/>
    </location>
</feature>
<dbReference type="eggNOG" id="COG0395">
    <property type="taxonomic scope" value="Bacteria"/>
</dbReference>
<comment type="similarity">
    <text evidence="7">Belongs to the binding-protein-dependent transport system permease family.</text>
</comment>
<keyword evidence="5 7" id="KW-1133">Transmembrane helix</keyword>
<feature type="transmembrane region" description="Helical" evidence="7">
    <location>
        <begin position="12"/>
        <end position="32"/>
    </location>
</feature>
<organism evidence="9 10">
    <name type="scientific">Sphaerochaeta pleomorpha (strain ATCC BAA-1885 / DSM 22778 / Grapes)</name>
    <dbReference type="NCBI Taxonomy" id="158190"/>
    <lineage>
        <taxon>Bacteria</taxon>
        <taxon>Pseudomonadati</taxon>
        <taxon>Spirochaetota</taxon>
        <taxon>Spirochaetia</taxon>
        <taxon>Spirochaetales</taxon>
        <taxon>Sphaerochaetaceae</taxon>
        <taxon>Sphaerochaeta</taxon>
    </lineage>
</organism>
<gene>
    <name evidence="9" type="ordered locus">SpiGrapes_3167</name>
</gene>
<dbReference type="PANTHER" id="PTHR32243">
    <property type="entry name" value="MALTOSE TRANSPORT SYSTEM PERMEASE-RELATED"/>
    <property type="match status" value="1"/>
</dbReference>
<evidence type="ECO:0000256" key="1">
    <source>
        <dbReference type="ARBA" id="ARBA00004651"/>
    </source>
</evidence>
<feature type="transmembrane region" description="Helical" evidence="7">
    <location>
        <begin position="182"/>
        <end position="204"/>
    </location>
</feature>
<evidence type="ECO:0000256" key="6">
    <source>
        <dbReference type="ARBA" id="ARBA00023136"/>
    </source>
</evidence>
<dbReference type="InterPro" id="IPR000515">
    <property type="entry name" value="MetI-like"/>
</dbReference>
<dbReference type="InterPro" id="IPR050901">
    <property type="entry name" value="BP-dep_ABC_trans_perm"/>
</dbReference>
<evidence type="ECO:0000256" key="4">
    <source>
        <dbReference type="ARBA" id="ARBA00022692"/>
    </source>
</evidence>
<comment type="subcellular location">
    <subcellularLocation>
        <location evidence="1 7">Cell membrane</location>
        <topology evidence="1 7">Multi-pass membrane protein</topology>
    </subcellularLocation>
</comment>
<dbReference type="PANTHER" id="PTHR32243:SF24">
    <property type="entry name" value="DIACETYLCHITOBIOSE UPTAKE SYSTEM PERMEASE PROTEIN NGCG"/>
    <property type="match status" value="1"/>
</dbReference>
<protein>
    <submittedName>
        <fullName evidence="9">ABC-type sugar transport system, permease component</fullName>
    </submittedName>
</protein>
<dbReference type="STRING" id="158190.SpiGrapes_3167"/>
<evidence type="ECO:0000256" key="7">
    <source>
        <dbReference type="RuleBase" id="RU363032"/>
    </source>
</evidence>
<keyword evidence="3" id="KW-1003">Cell membrane</keyword>
<dbReference type="InterPro" id="IPR035906">
    <property type="entry name" value="MetI-like_sf"/>
</dbReference>